<comment type="similarity">
    <text evidence="2">Belongs to the GSP F family.</text>
</comment>
<feature type="transmembrane region" description="Helical" evidence="8">
    <location>
        <begin position="171"/>
        <end position="192"/>
    </location>
</feature>
<keyword evidence="6 8" id="KW-1133">Transmembrane helix</keyword>
<feature type="transmembrane region" description="Helical" evidence="8">
    <location>
        <begin position="376"/>
        <end position="399"/>
    </location>
</feature>
<dbReference type="Pfam" id="PF00482">
    <property type="entry name" value="T2SSF"/>
    <property type="match status" value="2"/>
</dbReference>
<keyword evidence="3" id="KW-1003">Cell membrane</keyword>
<dbReference type="GO" id="GO:0015628">
    <property type="term" value="P:protein secretion by the type II secretion system"/>
    <property type="evidence" value="ECO:0007669"/>
    <property type="project" value="TreeGrafter"/>
</dbReference>
<organism evidence="10 11">
    <name type="scientific">Ottowia testudinis</name>
    <dbReference type="NCBI Taxonomy" id="2816950"/>
    <lineage>
        <taxon>Bacteria</taxon>
        <taxon>Pseudomonadati</taxon>
        <taxon>Pseudomonadota</taxon>
        <taxon>Betaproteobacteria</taxon>
        <taxon>Burkholderiales</taxon>
        <taxon>Comamonadaceae</taxon>
        <taxon>Ottowia</taxon>
    </lineage>
</organism>
<dbReference type="KEGG" id="otd:J1M35_18795"/>
<name>A0A975CES0_9BURK</name>
<evidence type="ECO:0000313" key="11">
    <source>
        <dbReference type="Proteomes" id="UP000663903"/>
    </source>
</evidence>
<dbReference type="Gene3D" id="1.20.81.30">
    <property type="entry name" value="Type II secretion system (T2SS), domain F"/>
    <property type="match status" value="2"/>
</dbReference>
<feature type="domain" description="Type II secretion system protein GspF" evidence="9">
    <location>
        <begin position="70"/>
        <end position="193"/>
    </location>
</feature>
<accession>A0A975CES0</accession>
<keyword evidence="7 8" id="KW-0472">Membrane</keyword>
<proteinExistence type="inferred from homology"/>
<reference evidence="10" key="1">
    <citation type="submission" date="2021-03" db="EMBL/GenBank/DDBJ databases">
        <title>Ottowia sp. 27C isolated from the cloaca of a Giant Asian pond turtle (Heosemys grandis).</title>
        <authorList>
            <person name="Spergser J."/>
            <person name="Busse H.-J."/>
        </authorList>
    </citation>
    <scope>NUCLEOTIDE SEQUENCE</scope>
    <source>
        <strain evidence="10">27C</strain>
    </source>
</reference>
<dbReference type="InterPro" id="IPR042094">
    <property type="entry name" value="T2SS_GspF_sf"/>
</dbReference>
<dbReference type="Proteomes" id="UP000663903">
    <property type="component" value="Chromosome"/>
</dbReference>
<evidence type="ECO:0000313" key="10">
    <source>
        <dbReference type="EMBL" id="QTD45050.1"/>
    </source>
</evidence>
<evidence type="ECO:0000256" key="7">
    <source>
        <dbReference type="ARBA" id="ARBA00023136"/>
    </source>
</evidence>
<evidence type="ECO:0000256" key="1">
    <source>
        <dbReference type="ARBA" id="ARBA00004429"/>
    </source>
</evidence>
<evidence type="ECO:0000256" key="2">
    <source>
        <dbReference type="ARBA" id="ARBA00005745"/>
    </source>
</evidence>
<keyword evidence="4" id="KW-0997">Cell inner membrane</keyword>
<dbReference type="EMBL" id="CP071796">
    <property type="protein sequence ID" value="QTD45050.1"/>
    <property type="molecule type" value="Genomic_DNA"/>
</dbReference>
<evidence type="ECO:0000256" key="4">
    <source>
        <dbReference type="ARBA" id="ARBA00022519"/>
    </source>
</evidence>
<dbReference type="AlphaFoldDB" id="A0A975CES0"/>
<evidence type="ECO:0000256" key="8">
    <source>
        <dbReference type="SAM" id="Phobius"/>
    </source>
</evidence>
<dbReference type="GO" id="GO:0005886">
    <property type="term" value="C:plasma membrane"/>
    <property type="evidence" value="ECO:0007669"/>
    <property type="project" value="UniProtKB-SubCell"/>
</dbReference>
<sequence length="403" mass="43670">MIDFQYAGTATDGKPCQGSIRAPSAEAARLRLIGQGITPVSISGLDGAAVEPGAASDAQGRLKRADILLFTRELSHLKQANMPLDRALAMLQEIATTDRLKAFVAKVNEGVRGGKSLHHALLPFERDLGRRYLVLVRAGEASGALSLVLKELTAQLEADDKLRNYIISSMTYPLILAVVAVLSVVVLLAFVVPQFRQIFDSMGDKLPYLTRVVLNMSDFMRSHWMAILLVVTSLLYLGSRWIASPAGRLRVDTAVLGLPLLGNVMRNLQLAIYFRTLGGLLQRNVTLVDALRISSDAVTNTALRHDLEPLVGIVKSGKRLSTGFVSSHFSRSSTPQLIRVAEETGDMDGTALGLADRYEDDGRRTMSRLLAAMEPVIIIVLGVMVAIIIMAILGGVMSINETI</sequence>
<keyword evidence="5 8" id="KW-0812">Transmembrane</keyword>
<dbReference type="RefSeq" id="WP_208008802.1">
    <property type="nucleotide sequence ID" value="NZ_CP071796.1"/>
</dbReference>
<feature type="domain" description="Type II secretion system protein GspF" evidence="9">
    <location>
        <begin position="274"/>
        <end position="393"/>
    </location>
</feature>
<dbReference type="PANTHER" id="PTHR30012:SF7">
    <property type="entry name" value="PROTEIN TRANSPORT PROTEIN HOFC HOMOLOG"/>
    <property type="match status" value="1"/>
</dbReference>
<evidence type="ECO:0000259" key="9">
    <source>
        <dbReference type="Pfam" id="PF00482"/>
    </source>
</evidence>
<dbReference type="PANTHER" id="PTHR30012">
    <property type="entry name" value="GENERAL SECRETION PATHWAY PROTEIN"/>
    <property type="match status" value="1"/>
</dbReference>
<comment type="subcellular location">
    <subcellularLocation>
        <location evidence="1">Cell inner membrane</location>
        <topology evidence="1">Multi-pass membrane protein</topology>
    </subcellularLocation>
</comment>
<evidence type="ECO:0000256" key="5">
    <source>
        <dbReference type="ARBA" id="ARBA00022692"/>
    </source>
</evidence>
<dbReference type="InterPro" id="IPR018076">
    <property type="entry name" value="T2SS_GspF_dom"/>
</dbReference>
<evidence type="ECO:0000256" key="6">
    <source>
        <dbReference type="ARBA" id="ARBA00022989"/>
    </source>
</evidence>
<protein>
    <submittedName>
        <fullName evidence="10">Type II secretion system F family protein</fullName>
    </submittedName>
</protein>
<feature type="transmembrane region" description="Helical" evidence="8">
    <location>
        <begin position="224"/>
        <end position="243"/>
    </location>
</feature>
<evidence type="ECO:0000256" key="3">
    <source>
        <dbReference type="ARBA" id="ARBA00022475"/>
    </source>
</evidence>
<gene>
    <name evidence="10" type="ORF">J1M35_18795</name>
</gene>
<dbReference type="PRINTS" id="PR00812">
    <property type="entry name" value="BCTERIALGSPF"/>
</dbReference>
<keyword evidence="11" id="KW-1185">Reference proteome</keyword>
<dbReference type="InterPro" id="IPR003004">
    <property type="entry name" value="GspF/PilC"/>
</dbReference>